<reference evidence="1 2" key="1">
    <citation type="submission" date="2020-07" db="EMBL/GenBank/DDBJ databases">
        <title>Complete genome sequence of Rhizobium phaseoli phage Palo.</title>
        <authorList>
            <person name="Nabhani A."/>
            <person name="Rushing L."/>
            <person name="Newkirk H."/>
            <person name="Gonzalez C."/>
            <person name="Young R."/>
            <person name="Liu M."/>
        </authorList>
    </citation>
    <scope>NUCLEOTIDE SEQUENCE [LARGE SCALE GENOMIC DNA]</scope>
</reference>
<keyword evidence="1" id="KW-0012">Acyltransferase</keyword>
<evidence type="ECO:0000313" key="1">
    <source>
        <dbReference type="EMBL" id="QOE32096.1"/>
    </source>
</evidence>
<organism evidence="1 2">
    <name type="scientific">Rhizobium phage Palo</name>
    <dbReference type="NCBI Taxonomy" id="2767573"/>
    <lineage>
        <taxon>Viruses</taxon>
        <taxon>Duplodnaviria</taxon>
        <taxon>Heunggongvirae</taxon>
        <taxon>Uroviricota</taxon>
        <taxon>Caudoviricetes</taxon>
        <taxon>Autographivirales</taxon>
        <taxon>Dunnvirinae</taxon>
        <taxon>Palovirus</taxon>
        <taxon>Palovirus palo</taxon>
    </lineage>
</organism>
<dbReference type="Gene3D" id="3.40.630.30">
    <property type="match status" value="1"/>
</dbReference>
<keyword evidence="2" id="KW-1185">Reference proteome</keyword>
<proteinExistence type="predicted"/>
<accession>A0A7L8G4K5</accession>
<keyword evidence="1" id="KW-0808">Transferase</keyword>
<gene>
    <name evidence="1" type="ORF">CPT_Palo_037</name>
</gene>
<dbReference type="GO" id="GO:0016746">
    <property type="term" value="F:acyltransferase activity"/>
    <property type="evidence" value="ECO:0007669"/>
    <property type="project" value="UniProtKB-KW"/>
</dbReference>
<dbReference type="InterPro" id="IPR016181">
    <property type="entry name" value="Acyl_CoA_acyltransferase"/>
</dbReference>
<dbReference type="SUPFAM" id="SSF55729">
    <property type="entry name" value="Acyl-CoA N-acyltransferases (Nat)"/>
    <property type="match status" value="1"/>
</dbReference>
<dbReference type="EMBL" id="MT708544">
    <property type="protein sequence ID" value="QOE32096.1"/>
    <property type="molecule type" value="Genomic_DNA"/>
</dbReference>
<evidence type="ECO:0000313" key="2">
    <source>
        <dbReference type="Proteomes" id="UP000516590"/>
    </source>
</evidence>
<dbReference type="Proteomes" id="UP000516590">
    <property type="component" value="Segment"/>
</dbReference>
<sequence length="151" mass="17611">MARCRRLLYDDLSWIVEELRELPTQSRQYADVPDDPQYVWQYFAEMYNAGTLVGIVSEYHKSFILSYIGKPWWANRVECNEMILWVPAEFRGGSIAYRLIGEWLNLIGNAYGNVSIIRAGASLDITDNEHTLRLYEKHGFTRRGNGVEMRL</sequence>
<protein>
    <submittedName>
        <fullName evidence="1">Acyltransferase</fullName>
    </submittedName>
</protein>
<name>A0A7L8G4K5_9CAUD</name>